<dbReference type="GeneID" id="74947982"/>
<dbReference type="KEGG" id="nvn:NVIE_027430"/>
<dbReference type="Pfam" id="PF01022">
    <property type="entry name" value="HTH_5"/>
    <property type="match status" value="1"/>
</dbReference>
<dbReference type="Proteomes" id="UP000027093">
    <property type="component" value="Chromosome"/>
</dbReference>
<keyword evidence="3" id="KW-1185">Reference proteome</keyword>
<dbReference type="InterPro" id="IPR036388">
    <property type="entry name" value="WH-like_DNA-bd_sf"/>
</dbReference>
<dbReference type="OrthoDB" id="21363at2157"/>
<proteinExistence type="predicted"/>
<accession>A0A060HPF7</accession>
<dbReference type="InterPro" id="IPR036390">
    <property type="entry name" value="WH_DNA-bd_sf"/>
</dbReference>
<dbReference type="Gene3D" id="1.10.10.10">
    <property type="entry name" value="Winged helix-like DNA-binding domain superfamily/Winged helix DNA-binding domain"/>
    <property type="match status" value="1"/>
</dbReference>
<dbReference type="STRING" id="926571.NVIE_027430"/>
<dbReference type="PROSITE" id="PS50987">
    <property type="entry name" value="HTH_ARSR_2"/>
    <property type="match status" value="1"/>
</dbReference>
<name>A0A060HPF7_9ARCH</name>
<dbReference type="InterPro" id="IPR011991">
    <property type="entry name" value="ArsR-like_HTH"/>
</dbReference>
<protein>
    <submittedName>
        <fullName evidence="2">Transcriptional regulator, ArsR family</fullName>
    </submittedName>
</protein>
<dbReference type="HOGENOM" id="CLU_097806_0_0_2"/>
<dbReference type="RefSeq" id="WP_075055662.1">
    <property type="nucleotide sequence ID" value="NZ_CP007536.1"/>
</dbReference>
<evidence type="ECO:0000313" key="3">
    <source>
        <dbReference type="Proteomes" id="UP000027093"/>
    </source>
</evidence>
<dbReference type="PANTHER" id="PTHR38600">
    <property type="entry name" value="TRANSCRIPTIONAL REGULATORY PROTEIN"/>
    <property type="match status" value="1"/>
</dbReference>
<gene>
    <name evidence="2" type="ORF">NVIE_027430</name>
</gene>
<dbReference type="SMART" id="SM00418">
    <property type="entry name" value="HTH_ARSR"/>
    <property type="match status" value="1"/>
</dbReference>
<dbReference type="PANTHER" id="PTHR38600:SF2">
    <property type="entry name" value="SLL0088 PROTEIN"/>
    <property type="match status" value="1"/>
</dbReference>
<feature type="domain" description="HTH arsR-type" evidence="1">
    <location>
        <begin position="1"/>
        <end position="87"/>
    </location>
</feature>
<dbReference type="GO" id="GO:0003700">
    <property type="term" value="F:DNA-binding transcription factor activity"/>
    <property type="evidence" value="ECO:0007669"/>
    <property type="project" value="InterPro"/>
</dbReference>
<dbReference type="PRINTS" id="PR00778">
    <property type="entry name" value="HTHARSR"/>
</dbReference>
<dbReference type="NCBIfam" id="NF033788">
    <property type="entry name" value="HTH_metalloreg"/>
    <property type="match status" value="1"/>
</dbReference>
<dbReference type="AlphaFoldDB" id="A0A060HPF7"/>
<dbReference type="EMBL" id="CP007536">
    <property type="protein sequence ID" value="AIC17020.1"/>
    <property type="molecule type" value="Genomic_DNA"/>
</dbReference>
<sequence>MDTFSAVADPTRRAMLDMLIEHELSAGDIVSAFPKISQPAVSKHLRVLRDAGLVSMRVHAQQRIYSLQPKGLAELDAWIAKYKVFWPERLDALEAHLSKKEKSEKK</sequence>
<dbReference type="CDD" id="cd00090">
    <property type="entry name" value="HTH_ARSR"/>
    <property type="match status" value="1"/>
</dbReference>
<evidence type="ECO:0000313" key="2">
    <source>
        <dbReference type="EMBL" id="AIC17020.1"/>
    </source>
</evidence>
<evidence type="ECO:0000259" key="1">
    <source>
        <dbReference type="PROSITE" id="PS50987"/>
    </source>
</evidence>
<organism evidence="2 3">
    <name type="scientific">Nitrososphaera viennensis EN76</name>
    <dbReference type="NCBI Taxonomy" id="926571"/>
    <lineage>
        <taxon>Archaea</taxon>
        <taxon>Nitrososphaerota</taxon>
        <taxon>Nitrososphaeria</taxon>
        <taxon>Nitrososphaerales</taxon>
        <taxon>Nitrososphaeraceae</taxon>
        <taxon>Nitrososphaera</taxon>
    </lineage>
</organism>
<dbReference type="InterPro" id="IPR001845">
    <property type="entry name" value="HTH_ArsR_DNA-bd_dom"/>
</dbReference>
<reference evidence="2 3" key="1">
    <citation type="journal article" date="2014" name="Int. J. Syst. Evol. Microbiol.">
        <title>Nitrososphaera viennensis gen. nov., sp. nov., an aerobic and mesophilic, ammonia-oxidizing archaeon from soil and a member of the archaeal phylum Thaumarchaeota.</title>
        <authorList>
            <person name="Stieglmeier M."/>
            <person name="Klingl A."/>
            <person name="Alves R.J."/>
            <person name="Rittmann S.K."/>
            <person name="Melcher M."/>
            <person name="Leisch N."/>
            <person name="Schleper C."/>
        </authorList>
    </citation>
    <scope>NUCLEOTIDE SEQUENCE [LARGE SCALE GENOMIC DNA]</scope>
    <source>
        <strain evidence="2">EN76</strain>
    </source>
</reference>
<dbReference type="SUPFAM" id="SSF46785">
    <property type="entry name" value="Winged helix' DNA-binding domain"/>
    <property type="match status" value="1"/>
</dbReference>